<name>A0ACB7T3T1_HYAAI</name>
<proteinExistence type="predicted"/>
<dbReference type="EMBL" id="CM023491">
    <property type="protein sequence ID" value="KAH6941618.1"/>
    <property type="molecule type" value="Genomic_DNA"/>
</dbReference>
<reference evidence="1" key="1">
    <citation type="submission" date="2020-05" db="EMBL/GenBank/DDBJ databases">
        <title>Large-scale comparative analyses of tick genomes elucidate their genetic diversity and vector capacities.</title>
        <authorList>
            <person name="Jia N."/>
            <person name="Wang J."/>
            <person name="Shi W."/>
            <person name="Du L."/>
            <person name="Sun Y."/>
            <person name="Zhan W."/>
            <person name="Jiang J."/>
            <person name="Wang Q."/>
            <person name="Zhang B."/>
            <person name="Ji P."/>
            <person name="Sakyi L.B."/>
            <person name="Cui X."/>
            <person name="Yuan T."/>
            <person name="Jiang B."/>
            <person name="Yang W."/>
            <person name="Lam T.T.-Y."/>
            <person name="Chang Q."/>
            <person name="Ding S."/>
            <person name="Wang X."/>
            <person name="Zhu J."/>
            <person name="Ruan X."/>
            <person name="Zhao L."/>
            <person name="Wei J."/>
            <person name="Que T."/>
            <person name="Du C."/>
            <person name="Cheng J."/>
            <person name="Dai P."/>
            <person name="Han X."/>
            <person name="Huang E."/>
            <person name="Gao Y."/>
            <person name="Liu J."/>
            <person name="Shao H."/>
            <person name="Ye R."/>
            <person name="Li L."/>
            <person name="Wei W."/>
            <person name="Wang X."/>
            <person name="Wang C."/>
            <person name="Yang T."/>
            <person name="Huo Q."/>
            <person name="Li W."/>
            <person name="Guo W."/>
            <person name="Chen H."/>
            <person name="Zhou L."/>
            <person name="Ni X."/>
            <person name="Tian J."/>
            <person name="Zhou Y."/>
            <person name="Sheng Y."/>
            <person name="Liu T."/>
            <person name="Pan Y."/>
            <person name="Xia L."/>
            <person name="Li J."/>
            <person name="Zhao F."/>
            <person name="Cao W."/>
        </authorList>
    </citation>
    <scope>NUCLEOTIDE SEQUENCE</scope>
    <source>
        <strain evidence="1">Hyas-2018</strain>
    </source>
</reference>
<protein>
    <submittedName>
        <fullName evidence="1">Uncharacterized protein</fullName>
    </submittedName>
</protein>
<sequence length="137" mass="15082">MNTARFTDAAPYQSNAKNMVAVVTDRKGKVTSCASIAQASTTEAEEVAIALAIKEGRERKAPLTIITDSKAACRNYQRGRIGTKAYQILTKANKDIPIEFTQTIIWAPGHEGITGNIYLRTRRLEASQITEPSRTLR</sequence>
<dbReference type="Proteomes" id="UP000821845">
    <property type="component" value="Chromosome 11"/>
</dbReference>
<comment type="caution">
    <text evidence="1">The sequence shown here is derived from an EMBL/GenBank/DDBJ whole genome shotgun (WGS) entry which is preliminary data.</text>
</comment>
<evidence type="ECO:0000313" key="2">
    <source>
        <dbReference type="Proteomes" id="UP000821845"/>
    </source>
</evidence>
<organism evidence="1 2">
    <name type="scientific">Hyalomma asiaticum</name>
    <name type="common">Tick</name>
    <dbReference type="NCBI Taxonomy" id="266040"/>
    <lineage>
        <taxon>Eukaryota</taxon>
        <taxon>Metazoa</taxon>
        <taxon>Ecdysozoa</taxon>
        <taxon>Arthropoda</taxon>
        <taxon>Chelicerata</taxon>
        <taxon>Arachnida</taxon>
        <taxon>Acari</taxon>
        <taxon>Parasitiformes</taxon>
        <taxon>Ixodida</taxon>
        <taxon>Ixodoidea</taxon>
        <taxon>Ixodidae</taxon>
        <taxon>Hyalomminae</taxon>
        <taxon>Hyalomma</taxon>
    </lineage>
</organism>
<accession>A0ACB7T3T1</accession>
<evidence type="ECO:0000313" key="1">
    <source>
        <dbReference type="EMBL" id="KAH6941618.1"/>
    </source>
</evidence>
<keyword evidence="2" id="KW-1185">Reference proteome</keyword>
<gene>
    <name evidence="1" type="ORF">HPB50_020982</name>
</gene>